<keyword evidence="3" id="KW-1185">Reference proteome</keyword>
<dbReference type="RefSeq" id="WP_234654597.1">
    <property type="nucleotide sequence ID" value="NZ_CP094997.1"/>
</dbReference>
<comment type="caution">
    <text evidence="2">The sequence shown here is derived from an EMBL/GenBank/DDBJ whole genome shotgun (WGS) entry which is preliminary data.</text>
</comment>
<evidence type="ECO:0000313" key="3">
    <source>
        <dbReference type="Proteomes" id="UP001139000"/>
    </source>
</evidence>
<dbReference type="Proteomes" id="UP001139000">
    <property type="component" value="Unassembled WGS sequence"/>
</dbReference>
<evidence type="ECO:0000313" key="2">
    <source>
        <dbReference type="EMBL" id="MCF0061352.1"/>
    </source>
</evidence>
<keyword evidence="1" id="KW-1133">Transmembrane helix</keyword>
<keyword evidence="1" id="KW-0472">Membrane</keyword>
<accession>A0A9X1PHI8</accession>
<feature type="transmembrane region" description="Helical" evidence="1">
    <location>
        <begin position="94"/>
        <end position="113"/>
    </location>
</feature>
<organism evidence="2 3">
    <name type="scientific">Dyadobacter chenwenxiniae</name>
    <dbReference type="NCBI Taxonomy" id="2906456"/>
    <lineage>
        <taxon>Bacteria</taxon>
        <taxon>Pseudomonadati</taxon>
        <taxon>Bacteroidota</taxon>
        <taxon>Cytophagia</taxon>
        <taxon>Cytophagales</taxon>
        <taxon>Spirosomataceae</taxon>
        <taxon>Dyadobacter</taxon>
    </lineage>
</organism>
<keyword evidence="1" id="KW-0812">Transmembrane</keyword>
<evidence type="ECO:0000256" key="1">
    <source>
        <dbReference type="SAM" id="Phobius"/>
    </source>
</evidence>
<dbReference type="AlphaFoldDB" id="A0A9X1PHI8"/>
<sequence length="342" mass="38162">MDKLWQLIPQITSPLAAISFVVYLIYLIRRAIEKRKSATLTVGDDASKAQAAKVILRDIPDVELPPIEKPKDALELAKEIIAGKMARYHKTMNSALLVVAICAITFLLAKLIGDEKNPVKITTSKSWAENMAVKKELPYPILSIVCHITLSNVKVDSNTIRRASFRYHYVLKATRNIEDSEKIFQEQFVSNEGNITPWAGSELQEIESIKDGRYWVKFNAKQGDIFTVTTGANYTYKPPFSNTGTSCFDGLELSSDEWLTCYPNSIDYIDNLTFIVEGIDAEIGRANGNSMLRKGEKGVVTSQDGATCRVYQSDKACKIIAKWQKIAPGECVGLKIKWPPTT</sequence>
<proteinExistence type="predicted"/>
<name>A0A9X1PHI8_9BACT</name>
<gene>
    <name evidence="2" type="ORF">LXM26_07600</name>
</gene>
<feature type="transmembrane region" description="Helical" evidence="1">
    <location>
        <begin position="6"/>
        <end position="28"/>
    </location>
</feature>
<dbReference type="EMBL" id="JAJTTC010000001">
    <property type="protein sequence ID" value="MCF0061352.1"/>
    <property type="molecule type" value="Genomic_DNA"/>
</dbReference>
<reference evidence="2" key="1">
    <citation type="submission" date="2021-12" db="EMBL/GenBank/DDBJ databases">
        <title>Novel species in genus Dyadobacter.</title>
        <authorList>
            <person name="Ma C."/>
        </authorList>
    </citation>
    <scope>NUCLEOTIDE SEQUENCE</scope>
    <source>
        <strain evidence="2">LJ419</strain>
    </source>
</reference>
<protein>
    <submittedName>
        <fullName evidence="2">Uncharacterized protein</fullName>
    </submittedName>
</protein>